<dbReference type="Gene3D" id="2.130.10.10">
    <property type="entry name" value="YVTN repeat-like/Quinoprotein amine dehydrogenase"/>
    <property type="match status" value="3"/>
</dbReference>
<dbReference type="PANTHER" id="PTHR19858">
    <property type="entry name" value="WD40 REPEAT PROTEIN"/>
    <property type="match status" value="1"/>
</dbReference>
<evidence type="ECO:0000259" key="8">
    <source>
        <dbReference type="Pfam" id="PF04003"/>
    </source>
</evidence>
<dbReference type="InterPro" id="IPR011047">
    <property type="entry name" value="Quinoprotein_ADH-like_sf"/>
</dbReference>
<dbReference type="InterPro" id="IPR036322">
    <property type="entry name" value="WD40_repeat_dom_sf"/>
</dbReference>
<evidence type="ECO:0000256" key="4">
    <source>
        <dbReference type="ARBA" id="ARBA00022737"/>
    </source>
</evidence>
<feature type="repeat" description="WD" evidence="6">
    <location>
        <begin position="536"/>
        <end position="568"/>
    </location>
</feature>
<dbReference type="InterPro" id="IPR001680">
    <property type="entry name" value="WD40_rpt"/>
</dbReference>
<evidence type="ECO:0000256" key="2">
    <source>
        <dbReference type="ARBA" id="ARBA00010226"/>
    </source>
</evidence>
<dbReference type="Proteomes" id="UP000887568">
    <property type="component" value="Unplaced"/>
</dbReference>
<dbReference type="PROSITE" id="PS50082">
    <property type="entry name" value="WD_REPEATS_2"/>
    <property type="match status" value="4"/>
</dbReference>
<feature type="region of interest" description="Disordered" evidence="7">
    <location>
        <begin position="226"/>
        <end position="254"/>
    </location>
</feature>
<dbReference type="GO" id="GO:0034388">
    <property type="term" value="C:Pwp2p-containing subcomplex of 90S preribosome"/>
    <property type="evidence" value="ECO:0007669"/>
    <property type="project" value="TreeGrafter"/>
</dbReference>
<dbReference type="PROSITE" id="PS50294">
    <property type="entry name" value="WD_REPEATS_REGION"/>
    <property type="match status" value="2"/>
</dbReference>
<feature type="region of interest" description="Disordered" evidence="7">
    <location>
        <begin position="870"/>
        <end position="906"/>
    </location>
</feature>
<dbReference type="SUPFAM" id="SSF50978">
    <property type="entry name" value="WD40 repeat-like"/>
    <property type="match status" value="1"/>
</dbReference>
<feature type="repeat" description="WD" evidence="6">
    <location>
        <begin position="398"/>
        <end position="440"/>
    </location>
</feature>
<keyword evidence="3 6" id="KW-0853">WD repeat</keyword>
<feature type="compositionally biased region" description="Acidic residues" evidence="7">
    <location>
        <begin position="876"/>
        <end position="897"/>
    </location>
</feature>
<dbReference type="GO" id="GO:0032040">
    <property type="term" value="C:small-subunit processome"/>
    <property type="evidence" value="ECO:0007669"/>
    <property type="project" value="TreeGrafter"/>
</dbReference>
<protein>
    <recommendedName>
        <fullName evidence="8">Small-subunit processome Utp12 domain-containing protein</fullName>
    </recommendedName>
</protein>
<feature type="repeat" description="WD" evidence="6">
    <location>
        <begin position="485"/>
        <end position="526"/>
    </location>
</feature>
<dbReference type="OMA" id="VYEWQSE"/>
<keyword evidence="4" id="KW-0677">Repeat</keyword>
<dbReference type="InterPro" id="IPR019775">
    <property type="entry name" value="WD40_repeat_CS"/>
</dbReference>
<evidence type="ECO:0000256" key="5">
    <source>
        <dbReference type="ARBA" id="ARBA00023242"/>
    </source>
</evidence>
<feature type="compositionally biased region" description="Basic and acidic residues" evidence="7">
    <location>
        <begin position="236"/>
        <end position="254"/>
    </location>
</feature>
<comment type="similarity">
    <text evidence="2">Belongs to the WD repeat PWP2 family.</text>
</comment>
<feature type="domain" description="Small-subunit processome Utp12" evidence="8">
    <location>
        <begin position="756"/>
        <end position="860"/>
    </location>
</feature>
<evidence type="ECO:0000313" key="9">
    <source>
        <dbReference type="EnsemblMetazoa" id="XP_038055194.1"/>
    </source>
</evidence>
<dbReference type="AlphaFoldDB" id="A0A913ZUP7"/>
<dbReference type="SMART" id="SM00320">
    <property type="entry name" value="WD40"/>
    <property type="match status" value="13"/>
</dbReference>
<dbReference type="Pfam" id="PF04003">
    <property type="entry name" value="Utp12"/>
    <property type="match status" value="1"/>
</dbReference>
<accession>A0A913ZUP7</accession>
<evidence type="ECO:0000313" key="10">
    <source>
        <dbReference type="Proteomes" id="UP000887568"/>
    </source>
</evidence>
<evidence type="ECO:0000256" key="1">
    <source>
        <dbReference type="ARBA" id="ARBA00004604"/>
    </source>
</evidence>
<dbReference type="CDD" id="cd00200">
    <property type="entry name" value="WD40"/>
    <property type="match status" value="1"/>
</dbReference>
<evidence type="ECO:0000256" key="3">
    <source>
        <dbReference type="ARBA" id="ARBA00022574"/>
    </source>
</evidence>
<comment type="subcellular location">
    <subcellularLocation>
        <location evidence="1">Nucleus</location>
        <location evidence="1">Nucleolus</location>
    </subcellularLocation>
</comment>
<dbReference type="InterPro" id="IPR015943">
    <property type="entry name" value="WD40/YVTN_repeat-like_dom_sf"/>
</dbReference>
<dbReference type="InterPro" id="IPR007148">
    <property type="entry name" value="SSU_processome_Utp12"/>
</dbReference>
<sequence length="906" mass="100633">MRFSFKFSNLLGAVYRHGNLNFSSDGNCIISPVGNRITKFDLKNNKSETFPIEARMNISCVALSPDGSTCIIVDQEGATMLCSLISKTVLHHLHFHRPVTAVKYSPDGKKIALTKETLVQVYHAPGSTREFNPLLLHRTYYGAYDDTTCIDWSSDSRVFAVGSKDMHTRVFATSDMEQLVIYTLGGHKDCVVSVFFEENSLDLYSISRKGELVIWECDTDLKDLRPLDSSASNHSNKAERSLSAEQRTKENESVDRNKALYKKIARHYLNKEGDFTQLTCADFHKKNHMLVTGFESGTFHLHELPDFNLIHSLSISNQCIAAVSFNHPGDWIGFGCSGLGQLLVWEWQSECYVLKQQGHHNNMNCLDFSPDGQLIVTGGQDGKVKVWNSSSGLCFVTFSEHTASISGITFSGKAGKVVVSSSLDGTVRAFDLHRYRNFRTFTSPHPAQFVCLAVDSNGQLVSAGAQDSFEIFVWSMQTGRLLEVLAGHEGPVSSLSFSSVADILASASWDKTVKLWNIYEHKGARETLQVLTDGLAIAFSPDGQQLAVATLDGQITFWNVQTATQTGSIEGKTDLGGGRREGDMVTAKTSAAAKSFNTLCYSADGTCILAAGKSKHVCIYNIQEQMLVKRFEVSCNLSLDAVEEMLNRRKMTEFGNISLIEEDGDSSQAISLPGVTKGDMSSRFFKPEVNVSGVQFSPTGRQFAATSTEGLLLYSLDNALTFDPFDLTLEITPSMVRDTLHRKEWSNALMLSFRINEAKLIQEVVESIPFEQVESVCRSLPMTYIEKMLSFLATQLESSAHLEFYLTWSECLLTLHCPSFQTQSSSTQALLRSLQKSLTRKFQDLGKMCDSNRFSLQYILTLGKQSSSKRSASEMGIEEVDSEEDIEEQTYEMDSDSDQSNLALLY</sequence>
<dbReference type="OrthoDB" id="3142434at2759"/>
<dbReference type="GO" id="GO:0000028">
    <property type="term" value="P:ribosomal small subunit assembly"/>
    <property type="evidence" value="ECO:0007669"/>
    <property type="project" value="TreeGrafter"/>
</dbReference>
<name>A0A913ZUP7_PATMI</name>
<dbReference type="PROSITE" id="PS00678">
    <property type="entry name" value="WD_REPEATS_1"/>
    <property type="match status" value="2"/>
</dbReference>
<organism evidence="9 10">
    <name type="scientific">Patiria miniata</name>
    <name type="common">Bat star</name>
    <name type="synonym">Asterina miniata</name>
    <dbReference type="NCBI Taxonomy" id="46514"/>
    <lineage>
        <taxon>Eukaryota</taxon>
        <taxon>Metazoa</taxon>
        <taxon>Echinodermata</taxon>
        <taxon>Eleutherozoa</taxon>
        <taxon>Asterozoa</taxon>
        <taxon>Asteroidea</taxon>
        <taxon>Valvatacea</taxon>
        <taxon>Valvatida</taxon>
        <taxon>Asterinidae</taxon>
        <taxon>Patiria</taxon>
    </lineage>
</organism>
<dbReference type="InterPro" id="IPR020472">
    <property type="entry name" value="WD40_PAC1"/>
</dbReference>
<reference evidence="9" key="1">
    <citation type="submission" date="2022-11" db="UniProtKB">
        <authorList>
            <consortium name="EnsemblMetazoa"/>
        </authorList>
    </citation>
    <scope>IDENTIFICATION</scope>
</reference>
<feature type="repeat" description="WD" evidence="6">
    <location>
        <begin position="356"/>
        <end position="397"/>
    </location>
</feature>
<dbReference type="GeneID" id="119727401"/>
<dbReference type="PANTHER" id="PTHR19858:SF0">
    <property type="entry name" value="PERIODIC TRYPTOPHAN PROTEIN 2 HOMOLOG"/>
    <property type="match status" value="1"/>
</dbReference>
<dbReference type="PRINTS" id="PR00320">
    <property type="entry name" value="GPROTEINBRPT"/>
</dbReference>
<evidence type="ECO:0000256" key="7">
    <source>
        <dbReference type="SAM" id="MobiDB-lite"/>
    </source>
</evidence>
<dbReference type="GO" id="GO:0000462">
    <property type="term" value="P:maturation of SSU-rRNA from tricistronic rRNA transcript (SSU-rRNA, 5.8S rRNA, LSU-rRNA)"/>
    <property type="evidence" value="ECO:0007669"/>
    <property type="project" value="TreeGrafter"/>
</dbReference>
<dbReference type="Pfam" id="PF00400">
    <property type="entry name" value="WD40"/>
    <property type="match status" value="5"/>
</dbReference>
<dbReference type="FunFam" id="2.130.10.10:FF:000216">
    <property type="entry name" value="Periodic tryptophan protein 2 homolog"/>
    <property type="match status" value="1"/>
</dbReference>
<evidence type="ECO:0000256" key="6">
    <source>
        <dbReference type="PROSITE-ProRule" id="PRU00221"/>
    </source>
</evidence>
<dbReference type="RefSeq" id="XP_038055194.1">
    <property type="nucleotide sequence ID" value="XM_038199266.1"/>
</dbReference>
<dbReference type="EnsemblMetazoa" id="XM_038199266.1">
    <property type="protein sequence ID" value="XP_038055194.1"/>
    <property type="gene ID" value="LOC119727401"/>
</dbReference>
<keyword evidence="5" id="KW-0539">Nucleus</keyword>
<dbReference type="SUPFAM" id="SSF50998">
    <property type="entry name" value="Quinoprotein alcohol dehydrogenase-like"/>
    <property type="match status" value="1"/>
</dbReference>
<keyword evidence="10" id="KW-1185">Reference proteome</keyword>
<dbReference type="InterPro" id="IPR027145">
    <property type="entry name" value="PWP2"/>
</dbReference>
<proteinExistence type="inferred from homology"/>